<evidence type="ECO:0000313" key="3">
    <source>
        <dbReference type="Proteomes" id="UP001152622"/>
    </source>
</evidence>
<name>A0A9Q1IXU2_SYNKA</name>
<dbReference type="OrthoDB" id="6147768at2759"/>
<dbReference type="EMBL" id="JAINUF010000006">
    <property type="protein sequence ID" value="KAJ8356903.1"/>
    <property type="molecule type" value="Genomic_DNA"/>
</dbReference>
<proteinExistence type="predicted"/>
<evidence type="ECO:0000313" key="2">
    <source>
        <dbReference type="EMBL" id="KAJ8356903.1"/>
    </source>
</evidence>
<sequence>MQDKWEKVKEAITTTCQEVIGLKKRQQKEWVSAETLCKIEERRQKKAEINNCRTRATKAKAQQEYTDINRETFNLWRQIRSSTVESPRSWKLKRPGYRLDNEDHNGTEEKRDPVDTHNS</sequence>
<dbReference type="Proteomes" id="UP001152622">
    <property type="component" value="Chromosome 6"/>
</dbReference>
<feature type="compositionally biased region" description="Basic and acidic residues" evidence="1">
    <location>
        <begin position="97"/>
        <end position="119"/>
    </location>
</feature>
<keyword evidence="3" id="KW-1185">Reference proteome</keyword>
<protein>
    <submittedName>
        <fullName evidence="2">Uncharacterized protein</fullName>
    </submittedName>
</protein>
<gene>
    <name evidence="2" type="ORF">SKAU_G00196970</name>
</gene>
<evidence type="ECO:0000256" key="1">
    <source>
        <dbReference type="SAM" id="MobiDB-lite"/>
    </source>
</evidence>
<comment type="caution">
    <text evidence="2">The sequence shown here is derived from an EMBL/GenBank/DDBJ whole genome shotgun (WGS) entry which is preliminary data.</text>
</comment>
<feature type="region of interest" description="Disordered" evidence="1">
    <location>
        <begin position="84"/>
        <end position="119"/>
    </location>
</feature>
<organism evidence="2 3">
    <name type="scientific">Synaphobranchus kaupii</name>
    <name type="common">Kaup's arrowtooth eel</name>
    <dbReference type="NCBI Taxonomy" id="118154"/>
    <lineage>
        <taxon>Eukaryota</taxon>
        <taxon>Metazoa</taxon>
        <taxon>Chordata</taxon>
        <taxon>Craniata</taxon>
        <taxon>Vertebrata</taxon>
        <taxon>Euteleostomi</taxon>
        <taxon>Actinopterygii</taxon>
        <taxon>Neopterygii</taxon>
        <taxon>Teleostei</taxon>
        <taxon>Anguilliformes</taxon>
        <taxon>Synaphobranchidae</taxon>
        <taxon>Synaphobranchus</taxon>
    </lineage>
</organism>
<accession>A0A9Q1IXU2</accession>
<reference evidence="2" key="1">
    <citation type="journal article" date="2023" name="Science">
        <title>Genome structures resolve the early diversification of teleost fishes.</title>
        <authorList>
            <person name="Parey E."/>
            <person name="Louis A."/>
            <person name="Montfort J."/>
            <person name="Bouchez O."/>
            <person name="Roques C."/>
            <person name="Iampietro C."/>
            <person name="Lluch J."/>
            <person name="Castinel A."/>
            <person name="Donnadieu C."/>
            <person name="Desvignes T."/>
            <person name="Floi Bucao C."/>
            <person name="Jouanno E."/>
            <person name="Wen M."/>
            <person name="Mejri S."/>
            <person name="Dirks R."/>
            <person name="Jansen H."/>
            <person name="Henkel C."/>
            <person name="Chen W.J."/>
            <person name="Zahm M."/>
            <person name="Cabau C."/>
            <person name="Klopp C."/>
            <person name="Thompson A.W."/>
            <person name="Robinson-Rechavi M."/>
            <person name="Braasch I."/>
            <person name="Lecointre G."/>
            <person name="Bobe J."/>
            <person name="Postlethwait J.H."/>
            <person name="Berthelot C."/>
            <person name="Roest Crollius H."/>
            <person name="Guiguen Y."/>
        </authorList>
    </citation>
    <scope>NUCLEOTIDE SEQUENCE</scope>
    <source>
        <strain evidence="2">WJC10195</strain>
    </source>
</reference>
<dbReference type="AlphaFoldDB" id="A0A9Q1IXU2"/>